<dbReference type="NCBIfam" id="TIGR00741">
    <property type="entry name" value="yfiA"/>
    <property type="match status" value="1"/>
</dbReference>
<organism evidence="1 2">
    <name type="scientific">Sediminicola luteus</name>
    <dbReference type="NCBI Taxonomy" id="319238"/>
    <lineage>
        <taxon>Bacteria</taxon>
        <taxon>Pseudomonadati</taxon>
        <taxon>Bacteroidota</taxon>
        <taxon>Flavobacteriia</taxon>
        <taxon>Flavobacteriales</taxon>
        <taxon>Flavobacteriaceae</taxon>
        <taxon>Sediminicola</taxon>
    </lineage>
</organism>
<name>A0A2A4G495_9FLAO</name>
<gene>
    <name evidence="1" type="ORF">B7P33_10935</name>
</gene>
<dbReference type="SUPFAM" id="SSF69754">
    <property type="entry name" value="Ribosome binding protein Y (YfiA homologue)"/>
    <property type="match status" value="1"/>
</dbReference>
<dbReference type="CDD" id="cd00552">
    <property type="entry name" value="RaiA"/>
    <property type="match status" value="1"/>
</dbReference>
<proteinExistence type="predicted"/>
<accession>A0A2A4G495</accession>
<protein>
    <submittedName>
        <fullName evidence="1">Ribosomal subunit interface protein</fullName>
    </submittedName>
</protein>
<dbReference type="Pfam" id="PF02482">
    <property type="entry name" value="Ribosomal_S30AE"/>
    <property type="match status" value="1"/>
</dbReference>
<sequence>MDINFEYDGVTASDRLEIMMAEKLDKLSNKYEFMIRADVFFTTENTSDPETGMICKIKASMPGPLLFAESSHKNFETAIAESVNDLERQLRKKKTKMQSHH</sequence>
<dbReference type="Gene3D" id="3.30.160.100">
    <property type="entry name" value="Ribosome hibernation promotion factor-like"/>
    <property type="match status" value="1"/>
</dbReference>
<dbReference type="OrthoDB" id="9808702at2"/>
<dbReference type="Proteomes" id="UP000219559">
    <property type="component" value="Unassembled WGS sequence"/>
</dbReference>
<dbReference type="InterPro" id="IPR036567">
    <property type="entry name" value="RHF-like"/>
</dbReference>
<keyword evidence="2" id="KW-1185">Reference proteome</keyword>
<dbReference type="InterPro" id="IPR003489">
    <property type="entry name" value="RHF/RaiA"/>
</dbReference>
<reference evidence="1 2" key="1">
    <citation type="submission" date="2017-04" db="EMBL/GenBank/DDBJ databases">
        <title>A new member of the family Flavobacteriaceae isolated from ascidians.</title>
        <authorList>
            <person name="Chen L."/>
        </authorList>
    </citation>
    <scope>NUCLEOTIDE SEQUENCE [LARGE SCALE GENOMIC DNA]</scope>
    <source>
        <strain evidence="1 2">HQA918</strain>
    </source>
</reference>
<dbReference type="AlphaFoldDB" id="A0A2A4G495"/>
<evidence type="ECO:0000313" key="2">
    <source>
        <dbReference type="Proteomes" id="UP000219559"/>
    </source>
</evidence>
<comment type="caution">
    <text evidence="1">The sequence shown here is derived from an EMBL/GenBank/DDBJ whole genome shotgun (WGS) entry which is preliminary data.</text>
</comment>
<evidence type="ECO:0000313" key="1">
    <source>
        <dbReference type="EMBL" id="PCE63779.1"/>
    </source>
</evidence>
<dbReference type="RefSeq" id="WP_097442495.1">
    <property type="nucleotide sequence ID" value="NZ_NBWU01000004.1"/>
</dbReference>
<dbReference type="EMBL" id="NBWU01000004">
    <property type="protein sequence ID" value="PCE63779.1"/>
    <property type="molecule type" value="Genomic_DNA"/>
</dbReference>